<comment type="caution">
    <text evidence="2">The sequence shown here is derived from an EMBL/GenBank/DDBJ whole genome shotgun (WGS) entry which is preliminary data.</text>
</comment>
<proteinExistence type="predicted"/>
<dbReference type="GO" id="GO:0006508">
    <property type="term" value="P:proteolysis"/>
    <property type="evidence" value="ECO:0007669"/>
    <property type="project" value="UniProtKB-KW"/>
</dbReference>
<accession>A0A4Y8R9R8</accession>
<dbReference type="Gene3D" id="2.40.70.10">
    <property type="entry name" value="Acid Proteases"/>
    <property type="match status" value="1"/>
</dbReference>
<dbReference type="InterPro" id="IPR034122">
    <property type="entry name" value="Retropepsin-like_bacterial"/>
</dbReference>
<organism evidence="2 3">
    <name type="scientific">Jiella endophytica</name>
    <dbReference type="NCBI Taxonomy" id="2558362"/>
    <lineage>
        <taxon>Bacteria</taxon>
        <taxon>Pseudomonadati</taxon>
        <taxon>Pseudomonadota</taxon>
        <taxon>Alphaproteobacteria</taxon>
        <taxon>Hyphomicrobiales</taxon>
        <taxon>Aurantimonadaceae</taxon>
        <taxon>Jiella</taxon>
    </lineage>
</organism>
<protein>
    <submittedName>
        <fullName evidence="2">TIGR02281 family clan AA aspartic protease</fullName>
        <ecNumber evidence="2">3.4.23.-</ecNumber>
    </submittedName>
</protein>
<dbReference type="EC" id="3.4.23.-" evidence="2"/>
<dbReference type="InterPro" id="IPR011969">
    <property type="entry name" value="Clan_AA_Asp_peptidase_C"/>
</dbReference>
<evidence type="ECO:0000256" key="1">
    <source>
        <dbReference type="SAM" id="MobiDB-lite"/>
    </source>
</evidence>
<dbReference type="EMBL" id="SOZD01000017">
    <property type="protein sequence ID" value="TFF17616.1"/>
    <property type="molecule type" value="Genomic_DNA"/>
</dbReference>
<dbReference type="NCBIfam" id="TIGR02281">
    <property type="entry name" value="clan_AA_DTGA"/>
    <property type="match status" value="1"/>
</dbReference>
<keyword evidence="2" id="KW-0378">Hydrolase</keyword>
<sequence>MFPPPLTSTVHSRWHPGRQRPDDVLGPAVAGATMPRKAAFPERSRQSLYPAATHSMRGSQSVARQGAERGMMQNHLIFLALASVAALAAPSLFERYQAEIMSAQPESLDAGPKVVEAAAPVRPAPALMRETRIPGDRSGHFRANAVMNGRSVPVIVDTGASTVALDEDTARNLGIRLAASDFVYPVQTANGVTRAAKAEIREIAVGTVSVRNVEAMVIRDAALPQSLLGMSFLQRLAGYSVEDGALTLRE</sequence>
<evidence type="ECO:0000313" key="3">
    <source>
        <dbReference type="Proteomes" id="UP000298179"/>
    </source>
</evidence>
<gene>
    <name evidence="2" type="ORF">E3C22_23905</name>
</gene>
<dbReference type="InterPro" id="IPR021109">
    <property type="entry name" value="Peptidase_aspartic_dom_sf"/>
</dbReference>
<reference evidence="2 3" key="1">
    <citation type="submission" date="2019-03" db="EMBL/GenBank/DDBJ databases">
        <title>Jiella endophytica sp. nov., a novel endophytic bacterium isolated from root of Ficus microcarpa Linn. f.</title>
        <authorList>
            <person name="Tuo L."/>
        </authorList>
    </citation>
    <scope>NUCLEOTIDE SEQUENCE [LARGE SCALE GENOMIC DNA]</scope>
    <source>
        <strain evidence="2 3">CBS5Q-3</strain>
    </source>
</reference>
<dbReference type="Proteomes" id="UP000298179">
    <property type="component" value="Unassembled WGS sequence"/>
</dbReference>
<keyword evidence="3" id="KW-1185">Reference proteome</keyword>
<feature type="region of interest" description="Disordered" evidence="1">
    <location>
        <begin position="1"/>
        <end position="26"/>
    </location>
</feature>
<feature type="region of interest" description="Disordered" evidence="1">
    <location>
        <begin position="39"/>
        <end position="66"/>
    </location>
</feature>
<dbReference type="OrthoDB" id="7595324at2"/>
<name>A0A4Y8R9R8_9HYPH</name>
<dbReference type="AlphaFoldDB" id="A0A4Y8R9R8"/>
<dbReference type="GO" id="GO:0008233">
    <property type="term" value="F:peptidase activity"/>
    <property type="evidence" value="ECO:0007669"/>
    <property type="project" value="UniProtKB-KW"/>
</dbReference>
<keyword evidence="2" id="KW-0645">Protease</keyword>
<dbReference type="Pfam" id="PF13975">
    <property type="entry name" value="gag-asp_proteas"/>
    <property type="match status" value="1"/>
</dbReference>
<evidence type="ECO:0000313" key="2">
    <source>
        <dbReference type="EMBL" id="TFF17616.1"/>
    </source>
</evidence>
<dbReference type="SUPFAM" id="SSF50630">
    <property type="entry name" value="Acid proteases"/>
    <property type="match status" value="1"/>
</dbReference>
<dbReference type="CDD" id="cd05483">
    <property type="entry name" value="retropepsin_like_bacteria"/>
    <property type="match status" value="1"/>
</dbReference>